<evidence type="ECO:0000256" key="2">
    <source>
        <dbReference type="SAM" id="Phobius"/>
    </source>
</evidence>
<dbReference type="AlphaFoldDB" id="S3PMV6"/>
<organism evidence="3 4">
    <name type="scientific">Acinetobacter rudis CIP 110305</name>
    <dbReference type="NCBI Taxonomy" id="421052"/>
    <lineage>
        <taxon>Bacteria</taxon>
        <taxon>Pseudomonadati</taxon>
        <taxon>Pseudomonadota</taxon>
        <taxon>Gammaproteobacteria</taxon>
        <taxon>Moraxellales</taxon>
        <taxon>Moraxellaceae</taxon>
        <taxon>Acinetobacter</taxon>
    </lineage>
</organism>
<dbReference type="Proteomes" id="UP000014568">
    <property type="component" value="Unassembled WGS sequence"/>
</dbReference>
<comment type="caution">
    <text evidence="3">The sequence shown here is derived from an EMBL/GenBank/DDBJ whole genome shotgun (WGS) entry which is preliminary data.</text>
</comment>
<keyword evidence="4" id="KW-1185">Reference proteome</keyword>
<keyword evidence="2" id="KW-0812">Transmembrane</keyword>
<feature type="compositionally biased region" description="Polar residues" evidence="1">
    <location>
        <begin position="46"/>
        <end position="61"/>
    </location>
</feature>
<feature type="compositionally biased region" description="Low complexity" evidence="1">
    <location>
        <begin position="68"/>
        <end position="78"/>
    </location>
</feature>
<dbReference type="RefSeq" id="WP_016655018.1">
    <property type="nucleotide sequence ID" value="NZ_KE340348.1"/>
</dbReference>
<dbReference type="OrthoDB" id="6712355at2"/>
<gene>
    <name evidence="3" type="ORF">F945_00583</name>
</gene>
<protein>
    <recommendedName>
        <fullName evidence="5">DUF4199 domain-containing protein</fullName>
    </recommendedName>
</protein>
<keyword evidence="2" id="KW-0472">Membrane</keyword>
<reference evidence="3 4" key="1">
    <citation type="submission" date="2013-06" db="EMBL/GenBank/DDBJ databases">
        <title>The Genome Sequence of Acinetobacter rudis CIP 110305.</title>
        <authorList>
            <consortium name="The Broad Institute Genome Sequencing Platform"/>
            <consortium name="The Broad Institute Genome Sequencing Center for Infectious Disease"/>
            <person name="Cerqueira G."/>
            <person name="Feldgarden M."/>
            <person name="Courvalin P."/>
            <person name="Perichon B."/>
            <person name="Grillot-Courvalin C."/>
            <person name="Clermont D."/>
            <person name="Rocha E."/>
            <person name="Yoon E.-J."/>
            <person name="Nemec A."/>
            <person name="Young S.K."/>
            <person name="Zeng Q."/>
            <person name="Gargeya S."/>
            <person name="Fitzgerald M."/>
            <person name="Abouelleil A."/>
            <person name="Alvarado L."/>
            <person name="Berlin A.M."/>
            <person name="Chapman S.B."/>
            <person name="Dewar J."/>
            <person name="Goldberg J."/>
            <person name="Griggs A."/>
            <person name="Gujja S."/>
            <person name="Hansen M."/>
            <person name="Howarth C."/>
            <person name="Imamovic A."/>
            <person name="Larimer J."/>
            <person name="McCowan C."/>
            <person name="Murphy C."/>
            <person name="Pearson M."/>
            <person name="Priest M."/>
            <person name="Roberts A."/>
            <person name="Saif S."/>
            <person name="Shea T."/>
            <person name="Sykes S."/>
            <person name="Wortman J."/>
            <person name="Nusbaum C."/>
            <person name="Birren B."/>
        </authorList>
    </citation>
    <scope>NUCLEOTIDE SEQUENCE [LARGE SCALE GENOMIC DNA]</scope>
    <source>
        <strain evidence="3 4">CIP 110305</strain>
    </source>
</reference>
<feature type="transmembrane region" description="Helical" evidence="2">
    <location>
        <begin position="13"/>
        <end position="36"/>
    </location>
</feature>
<dbReference type="EMBL" id="ATGI01000005">
    <property type="protein sequence ID" value="EPF80131.1"/>
    <property type="molecule type" value="Genomic_DNA"/>
</dbReference>
<name>S3PMV6_9GAMM</name>
<evidence type="ECO:0000313" key="3">
    <source>
        <dbReference type="EMBL" id="EPF80131.1"/>
    </source>
</evidence>
<sequence>MNNQVLSPEKSPWGWKALIIATILSILFLGIFYLAMSNEPDYMPSKQHNTQQHAFKQQPTMSAEAMAEAKQQDQARQAAQEKHSAAQVEAHQGH</sequence>
<proteinExistence type="predicted"/>
<evidence type="ECO:0008006" key="5">
    <source>
        <dbReference type="Google" id="ProtNLM"/>
    </source>
</evidence>
<dbReference type="HOGENOM" id="CLU_170827_2_1_6"/>
<dbReference type="STRING" id="632955.GCA_000829675_00141"/>
<evidence type="ECO:0000256" key="1">
    <source>
        <dbReference type="SAM" id="MobiDB-lite"/>
    </source>
</evidence>
<feature type="region of interest" description="Disordered" evidence="1">
    <location>
        <begin position="42"/>
        <end position="94"/>
    </location>
</feature>
<evidence type="ECO:0000313" key="4">
    <source>
        <dbReference type="Proteomes" id="UP000014568"/>
    </source>
</evidence>
<dbReference type="PATRIC" id="fig|421052.3.peg.580"/>
<keyword evidence="2" id="KW-1133">Transmembrane helix</keyword>
<dbReference type="eggNOG" id="ENOG5031RKR">
    <property type="taxonomic scope" value="Bacteria"/>
</dbReference>
<accession>S3PMV6</accession>